<evidence type="ECO:0000256" key="4">
    <source>
        <dbReference type="PROSITE-ProRule" id="PRU00708"/>
    </source>
</evidence>
<gene>
    <name evidence="6" type="ORF">ZIOFF_002240</name>
</gene>
<keyword evidence="2" id="KW-0677">Repeat</keyword>
<comment type="similarity">
    <text evidence="1">Belongs to the PPR family. PCMP-H subfamily.</text>
</comment>
<evidence type="ECO:0000256" key="2">
    <source>
        <dbReference type="ARBA" id="ARBA00022737"/>
    </source>
</evidence>
<evidence type="ECO:0000313" key="7">
    <source>
        <dbReference type="Proteomes" id="UP000734854"/>
    </source>
</evidence>
<dbReference type="InterPro" id="IPR002885">
    <property type="entry name" value="PPR_rpt"/>
</dbReference>
<dbReference type="EMBL" id="JACMSC010000001">
    <property type="protein sequence ID" value="KAG6537155.1"/>
    <property type="molecule type" value="Genomic_DNA"/>
</dbReference>
<dbReference type="Pfam" id="PF13041">
    <property type="entry name" value="PPR_2"/>
    <property type="match status" value="1"/>
</dbReference>
<dbReference type="Pfam" id="PF20430">
    <property type="entry name" value="Eplus_motif"/>
    <property type="match status" value="1"/>
</dbReference>
<protein>
    <recommendedName>
        <fullName evidence="5">DYW domain-containing protein</fullName>
    </recommendedName>
</protein>
<keyword evidence="7" id="KW-1185">Reference proteome</keyword>
<dbReference type="PROSITE" id="PS51375">
    <property type="entry name" value="PPR"/>
    <property type="match status" value="3"/>
</dbReference>
<dbReference type="PANTHER" id="PTHR47926">
    <property type="entry name" value="PENTATRICOPEPTIDE REPEAT-CONTAINING PROTEIN"/>
    <property type="match status" value="1"/>
</dbReference>
<dbReference type="InterPro" id="IPR046960">
    <property type="entry name" value="PPR_At4g14850-like_plant"/>
</dbReference>
<dbReference type="AlphaFoldDB" id="A0A8J5ILI9"/>
<keyword evidence="3" id="KW-0809">Transit peptide</keyword>
<feature type="repeat" description="PPR" evidence="4">
    <location>
        <begin position="292"/>
        <end position="326"/>
    </location>
</feature>
<dbReference type="InterPro" id="IPR046848">
    <property type="entry name" value="E_motif"/>
</dbReference>
<dbReference type="Pfam" id="PF01535">
    <property type="entry name" value="PPR"/>
    <property type="match status" value="2"/>
</dbReference>
<dbReference type="Pfam" id="PF14432">
    <property type="entry name" value="DYW_deaminase"/>
    <property type="match status" value="1"/>
</dbReference>
<evidence type="ECO:0000259" key="5">
    <source>
        <dbReference type="Pfam" id="PF14432"/>
    </source>
</evidence>
<comment type="caution">
    <text evidence="6">The sequence shown here is derived from an EMBL/GenBank/DDBJ whole genome shotgun (WGS) entry which is preliminary data.</text>
</comment>
<dbReference type="PANTHER" id="PTHR47926:SF351">
    <property type="entry name" value="MITOCHONDRIAL RNAEDITING FACTOR 1"/>
    <property type="match status" value="1"/>
</dbReference>
<evidence type="ECO:0000313" key="6">
    <source>
        <dbReference type="EMBL" id="KAG6537155.1"/>
    </source>
</evidence>
<feature type="domain" description="DYW" evidence="5">
    <location>
        <begin position="506"/>
        <end position="598"/>
    </location>
</feature>
<dbReference type="Pfam" id="PF20431">
    <property type="entry name" value="E_motif"/>
    <property type="match status" value="1"/>
</dbReference>
<dbReference type="OrthoDB" id="747253at2759"/>
<evidence type="ECO:0000256" key="1">
    <source>
        <dbReference type="ARBA" id="ARBA00006643"/>
    </source>
</evidence>
<feature type="repeat" description="PPR" evidence="4">
    <location>
        <begin position="327"/>
        <end position="361"/>
    </location>
</feature>
<name>A0A8J5ILI9_ZINOF</name>
<dbReference type="FunFam" id="1.25.40.10:FF:000407">
    <property type="entry name" value="Putative pentatricopeptide repeat-containing protein"/>
    <property type="match status" value="1"/>
</dbReference>
<dbReference type="NCBIfam" id="TIGR00756">
    <property type="entry name" value="PPR"/>
    <property type="match status" value="2"/>
</dbReference>
<accession>A0A8J5ILI9</accession>
<dbReference type="Proteomes" id="UP000734854">
    <property type="component" value="Unassembled WGS sequence"/>
</dbReference>
<proteinExistence type="inferred from homology"/>
<reference evidence="6 7" key="1">
    <citation type="submission" date="2020-08" db="EMBL/GenBank/DDBJ databases">
        <title>Plant Genome Project.</title>
        <authorList>
            <person name="Zhang R.-G."/>
        </authorList>
    </citation>
    <scope>NUCLEOTIDE SEQUENCE [LARGE SCALE GENOMIC DNA]</scope>
    <source>
        <tissue evidence="6">Rhizome</tissue>
    </source>
</reference>
<feature type="repeat" description="PPR" evidence="4">
    <location>
        <begin position="158"/>
        <end position="192"/>
    </location>
</feature>
<organism evidence="6 7">
    <name type="scientific">Zingiber officinale</name>
    <name type="common">Ginger</name>
    <name type="synonym">Amomum zingiber</name>
    <dbReference type="NCBI Taxonomy" id="94328"/>
    <lineage>
        <taxon>Eukaryota</taxon>
        <taxon>Viridiplantae</taxon>
        <taxon>Streptophyta</taxon>
        <taxon>Embryophyta</taxon>
        <taxon>Tracheophyta</taxon>
        <taxon>Spermatophyta</taxon>
        <taxon>Magnoliopsida</taxon>
        <taxon>Liliopsida</taxon>
        <taxon>Zingiberales</taxon>
        <taxon>Zingiberaceae</taxon>
        <taxon>Zingiber</taxon>
    </lineage>
</organism>
<sequence>MLLPCLSRPPASLPTSPAGIADLLLSLSAARSLPKGQQLHAHLIKSGLLSSPSAALRPLSNHLITFYARCGLPLHSRAAFDDSPSPRPPAAWSSLLAALAQNGLPLPTLSAFRSLLLAGVAPSDRSLPSAAKAAAAISSTSLSSSIHALALKTPFADDVFVASSLVDMYAKSSQIADARRLFDLMPNRNVVSWSAMIYGYAESGFDTEALRLFKTALAELEPPGVNDFTYSCVIRVCSTTTLLELGSSIHGHCFKTSFDSSPFVGSSLVSLYSKCGIAEHAYKLFDEMPQRNLGAWNAILIASAQHGHTRAAFARFSEMKSAGFAPNFITFLCLLTACSHAGLVDDGKRYFALMAEHGIEAGPQHYAAVADLLSRAGRIREAVSFIEAMPIAPTESVWGALITGCRIHKDADTAAYAAGKLFETGSLSSGAHVLLSNAYSAAGRYAEAARARKAMRDRGVRKETGLSWLEAAGKVHTFVSSDRSHPRTDEIYAKLEEVERRMEEAGYVADTREVLQDVGGEEKRAAIRYHSERLAIALGLLLVAEGQPIRVMKNLRVCADCHTAIKWLTKCTPRVVVLRDNHRFHSFHQGDCSCGDYW</sequence>
<dbReference type="InterPro" id="IPR032867">
    <property type="entry name" value="DYW_dom"/>
</dbReference>
<dbReference type="GO" id="GO:0003723">
    <property type="term" value="F:RNA binding"/>
    <property type="evidence" value="ECO:0007669"/>
    <property type="project" value="InterPro"/>
</dbReference>
<dbReference type="GO" id="GO:0009451">
    <property type="term" value="P:RNA modification"/>
    <property type="evidence" value="ECO:0007669"/>
    <property type="project" value="InterPro"/>
</dbReference>
<dbReference type="FunFam" id="1.25.40.10:FF:000488">
    <property type="entry name" value="Pentatricopeptide repeat-containing protein, mitochondrial"/>
    <property type="match status" value="1"/>
</dbReference>
<dbReference type="GO" id="GO:0008270">
    <property type="term" value="F:zinc ion binding"/>
    <property type="evidence" value="ECO:0007669"/>
    <property type="project" value="InterPro"/>
</dbReference>
<dbReference type="InterPro" id="IPR046849">
    <property type="entry name" value="E2_motif"/>
</dbReference>
<evidence type="ECO:0000256" key="3">
    <source>
        <dbReference type="ARBA" id="ARBA00022946"/>
    </source>
</evidence>